<reference evidence="1 2" key="1">
    <citation type="journal article" date="2012" name="BMC Genomics">
        <title>Comparative genomics of the white-rot fungi, Phanerochaete carnosa and P. chrysosporium, to elucidate the genetic basis of the distinct wood types they colonize.</title>
        <authorList>
            <person name="Suzuki H."/>
            <person name="MacDonald J."/>
            <person name="Syed K."/>
            <person name="Salamov A."/>
            <person name="Hori C."/>
            <person name="Aerts A."/>
            <person name="Henrissat B."/>
            <person name="Wiebenga A."/>
            <person name="vanKuyk P.A."/>
            <person name="Barry K."/>
            <person name="Lindquist E."/>
            <person name="LaButti K."/>
            <person name="Lapidus A."/>
            <person name="Lucas S."/>
            <person name="Coutinho P."/>
            <person name="Gong Y."/>
            <person name="Samejima M."/>
            <person name="Mahadevan R."/>
            <person name="Abou-Zaid M."/>
            <person name="de Vries R.P."/>
            <person name="Igarashi K."/>
            <person name="Yadav J.S."/>
            <person name="Grigoriev I.V."/>
            <person name="Master E.R."/>
        </authorList>
    </citation>
    <scope>NUCLEOTIDE SEQUENCE [LARGE SCALE GENOMIC DNA]</scope>
    <source>
        <strain evidence="1 2">HHB-10118-sp</strain>
    </source>
</reference>
<gene>
    <name evidence="1" type="ORF">PHACADRAFT_265465</name>
</gene>
<proteinExistence type="predicted"/>
<keyword evidence="2" id="KW-1185">Reference proteome</keyword>
<dbReference type="EMBL" id="JH930480">
    <property type="protein sequence ID" value="EKM49782.1"/>
    <property type="molecule type" value="Genomic_DNA"/>
</dbReference>
<protein>
    <submittedName>
        <fullName evidence="1">Uncharacterized protein</fullName>
    </submittedName>
</protein>
<dbReference type="AlphaFoldDB" id="K5WHS6"/>
<accession>K5WHS6</accession>
<dbReference type="Proteomes" id="UP000008370">
    <property type="component" value="Unassembled WGS sequence"/>
</dbReference>
<dbReference type="InParanoid" id="K5WHS6"/>
<sequence length="72" mass="7631">MVILPALVTLQSGGTRLEAPGAPQNPRRCGPSSTMVIPATSMALVLNRPLSMVDSKPISLFQQVRLTSVEEA</sequence>
<dbReference type="RefSeq" id="XP_007401834.1">
    <property type="nucleotide sequence ID" value="XM_007401772.1"/>
</dbReference>
<evidence type="ECO:0000313" key="2">
    <source>
        <dbReference type="Proteomes" id="UP000008370"/>
    </source>
</evidence>
<dbReference type="GeneID" id="18919100"/>
<organism evidence="1 2">
    <name type="scientific">Phanerochaete carnosa (strain HHB-10118-sp)</name>
    <name type="common">White-rot fungus</name>
    <name type="synonym">Peniophora carnosa</name>
    <dbReference type="NCBI Taxonomy" id="650164"/>
    <lineage>
        <taxon>Eukaryota</taxon>
        <taxon>Fungi</taxon>
        <taxon>Dikarya</taxon>
        <taxon>Basidiomycota</taxon>
        <taxon>Agaricomycotina</taxon>
        <taxon>Agaricomycetes</taxon>
        <taxon>Polyporales</taxon>
        <taxon>Phanerochaetaceae</taxon>
        <taxon>Phanerochaete</taxon>
    </lineage>
</organism>
<evidence type="ECO:0000313" key="1">
    <source>
        <dbReference type="EMBL" id="EKM49782.1"/>
    </source>
</evidence>
<name>K5WHS6_PHACS</name>
<dbReference type="KEGG" id="pco:PHACADRAFT_265465"/>
<dbReference type="HOGENOM" id="CLU_2723014_0_0_1"/>